<evidence type="ECO:0000313" key="1">
    <source>
        <dbReference type="EMBL" id="PLC59194.1"/>
    </source>
</evidence>
<gene>
    <name evidence="1" type="ORF">CIK00_02720</name>
</gene>
<dbReference type="Proteomes" id="UP000234420">
    <property type="component" value="Unassembled WGS sequence"/>
</dbReference>
<dbReference type="RefSeq" id="WP_101767397.1">
    <property type="nucleotide sequence ID" value="NZ_BPPU01000003.1"/>
</dbReference>
<dbReference type="AlphaFoldDB" id="A0A2N4UVZ1"/>
<keyword evidence="2" id="KW-1185">Reference proteome</keyword>
<evidence type="ECO:0000313" key="2">
    <source>
        <dbReference type="Proteomes" id="UP000234420"/>
    </source>
</evidence>
<reference evidence="1 2" key="1">
    <citation type="journal article" date="2018" name="Syst. Appl. Microbiol.">
        <title>Photobacterium carnosum sp. nov., isolated from spoiled modified atmosphere packaged poultry meat.</title>
        <authorList>
            <person name="Hilgarth M."/>
            <person name="Fuertes S."/>
            <person name="Ehrmann M."/>
            <person name="Vogel R.F."/>
        </authorList>
    </citation>
    <scope>NUCLEOTIDE SEQUENCE [LARGE SCALE GENOMIC DNA]</scope>
    <source>
        <strain evidence="1 2">TMW 2.2021</strain>
    </source>
</reference>
<name>A0A2N4UVZ1_9GAMM</name>
<dbReference type="GeneID" id="69966986"/>
<protein>
    <submittedName>
        <fullName evidence="1">Uncharacterized protein</fullName>
    </submittedName>
</protein>
<accession>A0A2N4UVZ1</accession>
<organism evidence="1 2">
    <name type="scientific">Photobacterium carnosum</name>
    <dbReference type="NCBI Taxonomy" id="2023717"/>
    <lineage>
        <taxon>Bacteria</taxon>
        <taxon>Pseudomonadati</taxon>
        <taxon>Pseudomonadota</taxon>
        <taxon>Gammaproteobacteria</taxon>
        <taxon>Vibrionales</taxon>
        <taxon>Vibrionaceae</taxon>
        <taxon>Photobacterium</taxon>
    </lineage>
</organism>
<comment type="caution">
    <text evidence="1">The sequence shown here is derived from an EMBL/GenBank/DDBJ whole genome shotgun (WGS) entry which is preliminary data.</text>
</comment>
<proteinExistence type="predicted"/>
<dbReference type="EMBL" id="NPIB01000002">
    <property type="protein sequence ID" value="PLC59194.1"/>
    <property type="molecule type" value="Genomic_DNA"/>
</dbReference>
<sequence>MFIENKEEYLDELGLIIRAHVSQFVMNEYASLKQLFDVADFGIKVNMYDDTSFYVLKYVEIYPSTPVLLDEDYVRFLCAMVLSMSDSTQELVDEMVRVGIKASCFMNEQFTFCTDGEWVNKQRYGKCNITQLERAFSLMRYLMCSIARNINNYVKDFVISVCNLNAMNQQILAKRLIKTANVTVRLEVEGRYFDLTDVDYTDINSLTSARVKNILEMNIAPCRYSCQIFHNNELIGEAARNGFESISDEVRCSTVIFRRLLITAIKKARLVLPRQQVQVTDEKSELNGNDLFWGSLTF</sequence>